<evidence type="ECO:0000256" key="1">
    <source>
        <dbReference type="ARBA" id="ARBA00038158"/>
    </source>
</evidence>
<keyword evidence="2" id="KW-0808">Transferase</keyword>
<keyword evidence="2" id="KW-0489">Methyltransferase</keyword>
<dbReference type="SUPFAM" id="SSF53335">
    <property type="entry name" value="S-adenosyl-L-methionine-dependent methyltransferases"/>
    <property type="match status" value="1"/>
</dbReference>
<sequence length="275" mass="31521">MSSLSQIANELSYDIDPSHTSDPMIVLEDDSGADYDDDTDSTHTIDSEHSVHHYRDFHGRMYYSNISAFGDARYWEPVDRKHLDALDLKMFWTLVPEQAVGQCNYDPLRLIAGIQYQLTLNRDVAEKFPAASVIGIDIVPVQYDWVPPNVRFEIDSCTLKWTFKEGRFDYIHIRDLAGSITDWQRLCSEAYKCLKPGGILESSEASKRFEYTGSLSRGLERWYNLFIEAGNKTGRSFSVVEENVLRTTMKEVGFVDVHSESYKVVQCQAQLVIFN</sequence>
<dbReference type="GO" id="GO:0032259">
    <property type="term" value="P:methylation"/>
    <property type="evidence" value="ECO:0007669"/>
    <property type="project" value="UniProtKB-KW"/>
</dbReference>
<comment type="caution">
    <text evidence="2">The sequence shown here is derived from an EMBL/GenBank/DDBJ whole genome shotgun (WGS) entry which is preliminary data.</text>
</comment>
<proteinExistence type="inferred from homology"/>
<gene>
    <name evidence="2" type="ORF">GQ607_002369</name>
</gene>
<evidence type="ECO:0000313" key="3">
    <source>
        <dbReference type="Proteomes" id="UP000434172"/>
    </source>
</evidence>
<keyword evidence="3" id="KW-1185">Reference proteome</keyword>
<name>A0A8H3ZYF9_9PEZI</name>
<dbReference type="InterPro" id="IPR029063">
    <property type="entry name" value="SAM-dependent_MTases_sf"/>
</dbReference>
<organism evidence="2 3">
    <name type="scientific">Colletotrichum asianum</name>
    <dbReference type="NCBI Taxonomy" id="702518"/>
    <lineage>
        <taxon>Eukaryota</taxon>
        <taxon>Fungi</taxon>
        <taxon>Dikarya</taxon>
        <taxon>Ascomycota</taxon>
        <taxon>Pezizomycotina</taxon>
        <taxon>Sordariomycetes</taxon>
        <taxon>Hypocreomycetidae</taxon>
        <taxon>Glomerellales</taxon>
        <taxon>Glomerellaceae</taxon>
        <taxon>Colletotrichum</taxon>
        <taxon>Colletotrichum gloeosporioides species complex</taxon>
    </lineage>
</organism>
<dbReference type="AlphaFoldDB" id="A0A8H3ZYF9"/>
<dbReference type="OrthoDB" id="2013972at2759"/>
<dbReference type="PANTHER" id="PTHR43591:SF10">
    <property type="entry name" value="ABC TRANSMEMBRANE TYPE-1 DOMAIN-CONTAINING PROTEIN-RELATED"/>
    <property type="match status" value="1"/>
</dbReference>
<comment type="similarity">
    <text evidence="1">Belongs to the methyltransferase superfamily. LaeA methyltransferase family.</text>
</comment>
<protein>
    <submittedName>
        <fullName evidence="2">Methyltransferase domain-containing protein</fullName>
    </submittedName>
</protein>
<dbReference type="CDD" id="cd02440">
    <property type="entry name" value="AdoMet_MTases"/>
    <property type="match status" value="1"/>
</dbReference>
<accession>A0A8H3ZYF9</accession>
<evidence type="ECO:0000313" key="2">
    <source>
        <dbReference type="EMBL" id="KAF0330490.1"/>
    </source>
</evidence>
<dbReference type="EMBL" id="WOWK01000007">
    <property type="protein sequence ID" value="KAF0330490.1"/>
    <property type="molecule type" value="Genomic_DNA"/>
</dbReference>
<dbReference type="Proteomes" id="UP000434172">
    <property type="component" value="Unassembled WGS sequence"/>
</dbReference>
<dbReference type="GO" id="GO:0008168">
    <property type="term" value="F:methyltransferase activity"/>
    <property type="evidence" value="ECO:0007669"/>
    <property type="project" value="UniProtKB-KW"/>
</dbReference>
<dbReference type="PANTHER" id="PTHR43591">
    <property type="entry name" value="METHYLTRANSFERASE"/>
    <property type="match status" value="1"/>
</dbReference>
<reference evidence="2 3" key="1">
    <citation type="submission" date="2019-12" db="EMBL/GenBank/DDBJ databases">
        <title>A genome sequence resource for the geographically widespread anthracnose pathogen Colletotrichum asianum.</title>
        <authorList>
            <person name="Meng Y."/>
        </authorList>
    </citation>
    <scope>NUCLEOTIDE SEQUENCE [LARGE SCALE GENOMIC DNA]</scope>
    <source>
        <strain evidence="2 3">ICMP 18580</strain>
    </source>
</reference>
<dbReference type="Gene3D" id="3.40.50.150">
    <property type="entry name" value="Vaccinia Virus protein VP39"/>
    <property type="match status" value="1"/>
</dbReference>
<dbReference type="Pfam" id="PF13489">
    <property type="entry name" value="Methyltransf_23"/>
    <property type="match status" value="1"/>
</dbReference>